<dbReference type="AlphaFoldDB" id="A0AAE1EWC5"/>
<feature type="compositionally biased region" description="Basic and acidic residues" evidence="1">
    <location>
        <begin position="85"/>
        <end position="99"/>
    </location>
</feature>
<proteinExistence type="predicted"/>
<keyword evidence="3" id="KW-1185">Reference proteome</keyword>
<feature type="region of interest" description="Disordered" evidence="1">
    <location>
        <begin position="85"/>
        <end position="144"/>
    </location>
</feature>
<evidence type="ECO:0000313" key="3">
    <source>
        <dbReference type="Proteomes" id="UP001286313"/>
    </source>
</evidence>
<feature type="compositionally biased region" description="Polar residues" evidence="1">
    <location>
        <begin position="133"/>
        <end position="144"/>
    </location>
</feature>
<feature type="compositionally biased region" description="Gly residues" evidence="1">
    <location>
        <begin position="100"/>
        <end position="110"/>
    </location>
</feature>
<protein>
    <submittedName>
        <fullName evidence="2">Uncharacterized protein</fullName>
    </submittedName>
</protein>
<evidence type="ECO:0000256" key="1">
    <source>
        <dbReference type="SAM" id="MobiDB-lite"/>
    </source>
</evidence>
<accession>A0AAE1EWC5</accession>
<sequence>MLVNLESQYPLQVRKDKWVGRLQDEVGKQVEGEAKGVGGRGGKGCKWERRRRVQVGEEMKGAGGRGGEGCRWERRRKVQVGEEVKVQVGEEAKGADGRGGEGAGGRGGEGCRWERRRRVQVGEDREQGLRGTQVHTFNTSKRTE</sequence>
<dbReference type="EMBL" id="JAWQEG010004142">
    <property type="protein sequence ID" value="KAK3862844.1"/>
    <property type="molecule type" value="Genomic_DNA"/>
</dbReference>
<reference evidence="2" key="1">
    <citation type="submission" date="2023-10" db="EMBL/GenBank/DDBJ databases">
        <title>Genome assemblies of two species of porcelain crab, Petrolisthes cinctipes and Petrolisthes manimaculis (Anomura: Porcellanidae).</title>
        <authorList>
            <person name="Angst P."/>
        </authorList>
    </citation>
    <scope>NUCLEOTIDE SEQUENCE</scope>
    <source>
        <strain evidence="2">PB745_01</strain>
        <tissue evidence="2">Gill</tissue>
    </source>
</reference>
<organism evidence="2 3">
    <name type="scientific">Petrolisthes cinctipes</name>
    <name type="common">Flat porcelain crab</name>
    <dbReference type="NCBI Taxonomy" id="88211"/>
    <lineage>
        <taxon>Eukaryota</taxon>
        <taxon>Metazoa</taxon>
        <taxon>Ecdysozoa</taxon>
        <taxon>Arthropoda</taxon>
        <taxon>Crustacea</taxon>
        <taxon>Multicrustacea</taxon>
        <taxon>Malacostraca</taxon>
        <taxon>Eumalacostraca</taxon>
        <taxon>Eucarida</taxon>
        <taxon>Decapoda</taxon>
        <taxon>Pleocyemata</taxon>
        <taxon>Anomura</taxon>
        <taxon>Galatheoidea</taxon>
        <taxon>Porcellanidae</taxon>
        <taxon>Petrolisthes</taxon>
    </lineage>
</organism>
<name>A0AAE1EWC5_PETCI</name>
<comment type="caution">
    <text evidence="2">The sequence shown here is derived from an EMBL/GenBank/DDBJ whole genome shotgun (WGS) entry which is preliminary data.</text>
</comment>
<dbReference type="Proteomes" id="UP001286313">
    <property type="component" value="Unassembled WGS sequence"/>
</dbReference>
<evidence type="ECO:0000313" key="2">
    <source>
        <dbReference type="EMBL" id="KAK3862844.1"/>
    </source>
</evidence>
<gene>
    <name evidence="2" type="ORF">Pcinc_031327</name>
</gene>